<protein>
    <submittedName>
        <fullName evidence="3">tRNA 2-selenouridine synthase</fullName>
    </submittedName>
</protein>
<keyword evidence="1" id="KW-0711">Selenium</keyword>
<dbReference type="OrthoDB" id="9808735at2"/>
<dbReference type="InterPro" id="IPR001763">
    <property type="entry name" value="Rhodanese-like_dom"/>
</dbReference>
<dbReference type="InterPro" id="IPR058840">
    <property type="entry name" value="AAA_SelU"/>
</dbReference>
<organism evidence="3 4">
    <name type="scientific">Paraburkholderia eburnea</name>
    <dbReference type="NCBI Taxonomy" id="1189126"/>
    <lineage>
        <taxon>Bacteria</taxon>
        <taxon>Pseudomonadati</taxon>
        <taxon>Pseudomonadota</taxon>
        <taxon>Betaproteobacteria</taxon>
        <taxon>Burkholderiales</taxon>
        <taxon>Burkholderiaceae</taxon>
        <taxon>Paraburkholderia</taxon>
    </lineage>
</organism>
<comment type="caution">
    <text evidence="3">The sequence shown here is derived from an EMBL/GenBank/DDBJ whole genome shotgun (WGS) entry which is preliminary data.</text>
</comment>
<dbReference type="Proteomes" id="UP000237381">
    <property type="component" value="Unassembled WGS sequence"/>
</dbReference>
<proteinExistence type="predicted"/>
<evidence type="ECO:0000259" key="2">
    <source>
        <dbReference type="PROSITE" id="PS50206"/>
    </source>
</evidence>
<dbReference type="EMBL" id="PQGA01000001">
    <property type="protein sequence ID" value="POR55699.1"/>
    <property type="molecule type" value="Genomic_DNA"/>
</dbReference>
<dbReference type="PANTHER" id="PTHR30401:SF0">
    <property type="entry name" value="TRNA 2-SELENOURIDINE SYNTHASE"/>
    <property type="match status" value="1"/>
</dbReference>
<dbReference type="RefSeq" id="WP_103701486.1">
    <property type="nucleotide sequence ID" value="NZ_PQGA01000001.1"/>
</dbReference>
<evidence type="ECO:0000313" key="4">
    <source>
        <dbReference type="Proteomes" id="UP000237381"/>
    </source>
</evidence>
<dbReference type="Gene3D" id="3.40.250.10">
    <property type="entry name" value="Rhodanese-like domain"/>
    <property type="match status" value="1"/>
</dbReference>
<dbReference type="PANTHER" id="PTHR30401">
    <property type="entry name" value="TRNA 2-SELENOURIDINE SYNTHASE"/>
    <property type="match status" value="1"/>
</dbReference>
<dbReference type="SUPFAM" id="SSF52821">
    <property type="entry name" value="Rhodanese/Cell cycle control phosphatase"/>
    <property type="match status" value="1"/>
</dbReference>
<dbReference type="GO" id="GO:0043828">
    <property type="term" value="F:tRNA 2-selenouridine synthase activity"/>
    <property type="evidence" value="ECO:0007669"/>
    <property type="project" value="InterPro"/>
</dbReference>
<evidence type="ECO:0000313" key="3">
    <source>
        <dbReference type="EMBL" id="POR55699.1"/>
    </source>
</evidence>
<feature type="domain" description="Rhodanese" evidence="2">
    <location>
        <begin position="17"/>
        <end position="132"/>
    </location>
</feature>
<dbReference type="InterPro" id="IPR027417">
    <property type="entry name" value="P-loop_NTPase"/>
</dbReference>
<dbReference type="AlphaFoldDB" id="A0A2S4MM90"/>
<gene>
    <name evidence="3" type="ORF">B0G62_10193</name>
</gene>
<dbReference type="NCBIfam" id="TIGR03167">
    <property type="entry name" value="tRNA_sel_U_synt"/>
    <property type="match status" value="1"/>
</dbReference>
<dbReference type="PROSITE" id="PS50206">
    <property type="entry name" value="RHODANESE_3"/>
    <property type="match status" value="1"/>
</dbReference>
<reference evidence="3 4" key="1">
    <citation type="submission" date="2018-01" db="EMBL/GenBank/DDBJ databases">
        <title>Genomic Encyclopedia of Type Strains, Phase III (KMG-III): the genomes of soil and plant-associated and newly described type strains.</title>
        <authorList>
            <person name="Whitman W."/>
        </authorList>
    </citation>
    <scope>NUCLEOTIDE SEQUENCE [LARGE SCALE GENOMIC DNA]</scope>
    <source>
        <strain evidence="3 4">JCM 18070</strain>
    </source>
</reference>
<dbReference type="NCBIfam" id="NF008750">
    <property type="entry name" value="PRK11784.1-2"/>
    <property type="match status" value="1"/>
</dbReference>
<sequence length="358" mass="39641">MNHQRVTLSRLVEFDEVVDVRTPLEYAEDHIPGAINAPVLSNEERVIVGTLYKESPFDATRVGAALAARNIAMHLDTTFADRPRNWRPLIYCWRGGKRSASMTAMFNMIGWRARQLEGGYKAYRHSVLEALGTLPSQFSFIVLTGPTGSGKTRLLQALGRAGAQTLDLEALAAHRGSLLGALPSREQPAQKAFDTALVQALHGFDTARPVFVEAESRRIGAITLPIALVDGLHSAPCVVVDAAREERAALLLEEYGHLLRERDYFREQLLKLTPLHGRERIASWCQLLDEDRRAELSEALVTQHYDPAYTRSTRKHFGALARAPHFTFHPMSADPIEEARALLAQLASAHPCGDPASQ</sequence>
<dbReference type="InterPro" id="IPR036873">
    <property type="entry name" value="Rhodanese-like_dom_sf"/>
</dbReference>
<dbReference type="NCBIfam" id="NF008752">
    <property type="entry name" value="PRK11784.1-4"/>
    <property type="match status" value="1"/>
</dbReference>
<dbReference type="Pfam" id="PF00581">
    <property type="entry name" value="Rhodanese"/>
    <property type="match status" value="1"/>
</dbReference>
<keyword evidence="4" id="KW-1185">Reference proteome</keyword>
<dbReference type="SUPFAM" id="SSF52540">
    <property type="entry name" value="P-loop containing nucleoside triphosphate hydrolases"/>
    <property type="match status" value="1"/>
</dbReference>
<dbReference type="InterPro" id="IPR017582">
    <property type="entry name" value="SelU"/>
</dbReference>
<dbReference type="SMART" id="SM00450">
    <property type="entry name" value="RHOD"/>
    <property type="match status" value="1"/>
</dbReference>
<accession>A0A2S4MM90</accession>
<dbReference type="GO" id="GO:0002098">
    <property type="term" value="P:tRNA wobble uridine modification"/>
    <property type="evidence" value="ECO:0007669"/>
    <property type="project" value="InterPro"/>
</dbReference>
<evidence type="ECO:0000256" key="1">
    <source>
        <dbReference type="ARBA" id="ARBA00023266"/>
    </source>
</evidence>
<dbReference type="Pfam" id="PF26341">
    <property type="entry name" value="AAA_SelU"/>
    <property type="match status" value="1"/>
</dbReference>
<name>A0A2S4MM90_9BURK</name>